<evidence type="ECO:0000259" key="4">
    <source>
        <dbReference type="Pfam" id="PF12012"/>
    </source>
</evidence>
<dbReference type="InterPro" id="IPR021893">
    <property type="entry name" value="ZMYM2-like_C"/>
</dbReference>
<dbReference type="PANTHER" id="PTHR45736:SF8">
    <property type="entry name" value="TRANSCRIPTIONAL REGULATOR QRICH1"/>
    <property type="match status" value="1"/>
</dbReference>
<proteinExistence type="predicted"/>
<evidence type="ECO:0000313" key="7">
    <source>
        <dbReference type="Proteomes" id="UP000265180"/>
    </source>
</evidence>
<feature type="domain" description="QRICH1-like" evidence="5">
    <location>
        <begin position="401"/>
        <end position="517"/>
    </location>
</feature>
<keyword evidence="1" id="KW-1017">Isopeptide bond</keyword>
<evidence type="ECO:0000313" key="6">
    <source>
        <dbReference type="Ensembl" id="ENSORLP00020034329.1"/>
    </source>
</evidence>
<dbReference type="InterPro" id="IPR057926">
    <property type="entry name" value="QRICH1_dom"/>
</dbReference>
<dbReference type="Ensembl" id="ENSORLT00020028974.1">
    <property type="protein sequence ID" value="ENSORLP00020034329.1"/>
    <property type="gene ID" value="ENSORLG00020020776.1"/>
</dbReference>
<dbReference type="InterPro" id="IPR051284">
    <property type="entry name" value="ZnF_MYMT-QRICH1"/>
</dbReference>
<reference evidence="6" key="3">
    <citation type="submission" date="2025-08" db="UniProtKB">
        <authorList>
            <consortium name="Ensembl"/>
        </authorList>
    </citation>
    <scope>IDENTIFICATION</scope>
    <source>
        <strain evidence="6">HNI</strain>
    </source>
</reference>
<sequence>MNNSMDSTGSYEELMRQKARSIPQHRMKEFLESLASKGPDALQEFSQQSGDTTTTTSTMVYHQETNCIYTDSTEVAGSLLELACPYLLIQVQVQIQGQQQGQMLGQVLQVPSSSHQQLQGVTTAQLIQPGELTEEQHQQLQAQLVAAVAGGQQIQIQTVGALSPTQQQDGTERRVMGATIAAPQGAGVLQPAKKRKVDMPITVSYALPGQQVATVLAIPQGQGQQQSYVSLRPDLLTVDSSHLYSATGTITSPTGETWTIPVYSAPAGSGGREQVTHIAIPQEAYGTVQVAGVTIENDKLKNVTSQSQTAQAVSSITSSGGMGNQEEVVHTLSANTLFPAQLMNGNIHIPVAVQGYSNTTQSLIWDPQQQVLHTQGLSGQEAQQLQVIAQVQVQELLLPATLKPEEGLDVWRLWAQRKNAELDKSDKNKLAPIGRRQALRFQEDLVSCAVAELCMGLSLMTTEARGLEGESYEADVLYYIFLCIQKYLFDNGRVDDIFSDQYYTRFAHSLHQILEPWRPSVHPLGYVIPSHVTEEMLWECKQLGAHSPSTLLTTLMFFNTKYFHLKTVDQHLKVAFSKVLRHTRKSPNNPKDKSTSIRYLKSTERFIGQKVTDDMYAEQLEDPENPLRCPIKLYDFYLFKCPQSAKGRNDTFYLTPEPVVAPNSPIWYSTQSIPKEQLEQMLARILFVREIQEAISMSENVH</sequence>
<feature type="domain" description="ZMYM2-like/QRICH1 C-terminal" evidence="4">
    <location>
        <begin position="529"/>
        <end position="686"/>
    </location>
</feature>
<dbReference type="AlphaFoldDB" id="A0A3P9MMV7"/>
<accession>A0A3P9MMV7</accession>
<evidence type="ECO:0000256" key="2">
    <source>
        <dbReference type="ARBA" id="ARBA00022553"/>
    </source>
</evidence>
<reference evidence="6 7" key="2">
    <citation type="submission" date="2017-04" db="EMBL/GenBank/DDBJ databases">
        <title>CpG methylation of centromeres and impact of large insertions on vertebrate speciation.</title>
        <authorList>
            <person name="Ichikawa K."/>
            <person name="Yoshimura J."/>
            <person name="Morishita S."/>
        </authorList>
    </citation>
    <scope>NUCLEOTIDE SEQUENCE</scope>
    <source>
        <strain evidence="6 7">HNI</strain>
    </source>
</reference>
<dbReference type="Pfam" id="PF25561">
    <property type="entry name" value="QRICH1"/>
    <property type="match status" value="1"/>
</dbReference>
<name>A0A3P9MMV7_ORYLA</name>
<keyword evidence="3" id="KW-0832">Ubl conjugation</keyword>
<dbReference type="PANTHER" id="PTHR45736">
    <property type="entry name" value="ZINC FINGER MYM-TYPE PROTEIN"/>
    <property type="match status" value="1"/>
</dbReference>
<reference evidence="6" key="4">
    <citation type="submission" date="2025-09" db="UniProtKB">
        <authorList>
            <consortium name="Ensembl"/>
        </authorList>
    </citation>
    <scope>IDENTIFICATION</scope>
    <source>
        <strain evidence="6">HNI</strain>
    </source>
</reference>
<dbReference type="Pfam" id="PF12012">
    <property type="entry name" value="DUF3504"/>
    <property type="match status" value="1"/>
</dbReference>
<protein>
    <submittedName>
        <fullName evidence="6">Glutamine rich 1</fullName>
    </submittedName>
</protein>
<reference key="1">
    <citation type="journal article" date="2007" name="Nature">
        <title>The medaka draft genome and insights into vertebrate genome evolution.</title>
        <authorList>
            <person name="Kasahara M."/>
            <person name="Naruse K."/>
            <person name="Sasaki S."/>
            <person name="Nakatani Y."/>
            <person name="Qu W."/>
            <person name="Ahsan B."/>
            <person name="Yamada T."/>
            <person name="Nagayasu Y."/>
            <person name="Doi K."/>
            <person name="Kasai Y."/>
            <person name="Jindo T."/>
            <person name="Kobayashi D."/>
            <person name="Shimada A."/>
            <person name="Toyoda A."/>
            <person name="Kuroki Y."/>
            <person name="Fujiyama A."/>
            <person name="Sasaki T."/>
            <person name="Shimizu A."/>
            <person name="Asakawa S."/>
            <person name="Shimizu N."/>
            <person name="Hashimoto S."/>
            <person name="Yang J."/>
            <person name="Lee Y."/>
            <person name="Matsushima K."/>
            <person name="Sugano S."/>
            <person name="Sakaizumi M."/>
            <person name="Narita T."/>
            <person name="Ohishi K."/>
            <person name="Haga S."/>
            <person name="Ohta F."/>
            <person name="Nomoto H."/>
            <person name="Nogata K."/>
            <person name="Morishita T."/>
            <person name="Endo T."/>
            <person name="Shin-I T."/>
            <person name="Takeda H."/>
            <person name="Morishita S."/>
            <person name="Kohara Y."/>
        </authorList>
    </citation>
    <scope>NUCLEOTIDE SEQUENCE [LARGE SCALE GENOMIC DNA]</scope>
    <source>
        <strain>Hd-rR</strain>
    </source>
</reference>
<evidence type="ECO:0000256" key="1">
    <source>
        <dbReference type="ARBA" id="ARBA00022499"/>
    </source>
</evidence>
<keyword evidence="2" id="KW-0597">Phosphoprotein</keyword>
<evidence type="ECO:0000256" key="3">
    <source>
        <dbReference type="ARBA" id="ARBA00022843"/>
    </source>
</evidence>
<evidence type="ECO:0000259" key="5">
    <source>
        <dbReference type="Pfam" id="PF25561"/>
    </source>
</evidence>
<organism evidence="6 7">
    <name type="scientific">Oryzias latipes</name>
    <name type="common">Japanese rice fish</name>
    <name type="synonym">Japanese killifish</name>
    <dbReference type="NCBI Taxonomy" id="8090"/>
    <lineage>
        <taxon>Eukaryota</taxon>
        <taxon>Metazoa</taxon>
        <taxon>Chordata</taxon>
        <taxon>Craniata</taxon>
        <taxon>Vertebrata</taxon>
        <taxon>Euteleostomi</taxon>
        <taxon>Actinopterygii</taxon>
        <taxon>Neopterygii</taxon>
        <taxon>Teleostei</taxon>
        <taxon>Neoteleostei</taxon>
        <taxon>Acanthomorphata</taxon>
        <taxon>Ovalentaria</taxon>
        <taxon>Atherinomorphae</taxon>
        <taxon>Beloniformes</taxon>
        <taxon>Adrianichthyidae</taxon>
        <taxon>Oryziinae</taxon>
        <taxon>Oryzias</taxon>
    </lineage>
</organism>
<dbReference type="Proteomes" id="UP000265180">
    <property type="component" value="Chromosome 7"/>
</dbReference>